<dbReference type="Gene3D" id="3.30.565.10">
    <property type="entry name" value="Histidine kinase-like ATPase, C-terminal domain"/>
    <property type="match status" value="1"/>
</dbReference>
<feature type="binding site" evidence="5">
    <location>
        <position position="37"/>
    </location>
    <ligand>
        <name>ATP</name>
        <dbReference type="ChEBI" id="CHEBI:30616"/>
    </ligand>
</feature>
<reference evidence="6 9" key="2">
    <citation type="submission" date="2020-07" db="EMBL/GenBank/DDBJ databases">
        <title>Sequencing the genomes of 1000 actinobacteria strains.</title>
        <authorList>
            <person name="Klenk H.-P."/>
        </authorList>
    </citation>
    <scope>NUCLEOTIDE SEQUENCE [LARGE SCALE GENOMIC DNA]</scope>
    <source>
        <strain evidence="6 9">DSM 23870</strain>
    </source>
</reference>
<dbReference type="PANTHER" id="PTHR11528">
    <property type="entry name" value="HEAT SHOCK PROTEIN 90 FAMILY MEMBER"/>
    <property type="match status" value="1"/>
</dbReference>
<dbReference type="PIRSF" id="PIRSF002583">
    <property type="entry name" value="Hsp90"/>
    <property type="match status" value="1"/>
</dbReference>
<dbReference type="SUPFAM" id="SSF55874">
    <property type="entry name" value="ATPase domain of HSP90 chaperone/DNA topoisomerase II/histidine kinase"/>
    <property type="match status" value="1"/>
</dbReference>
<evidence type="ECO:0000256" key="5">
    <source>
        <dbReference type="PIRSR" id="PIRSR002583-1"/>
    </source>
</evidence>
<dbReference type="Proteomes" id="UP000292686">
    <property type="component" value="Unassembled WGS sequence"/>
</dbReference>
<keyword evidence="4" id="KW-0143">Chaperone</keyword>
<keyword evidence="2 5" id="KW-0547">Nucleotide-binding</keyword>
<evidence type="ECO:0000256" key="1">
    <source>
        <dbReference type="ARBA" id="ARBA00008239"/>
    </source>
</evidence>
<evidence type="ECO:0000313" key="9">
    <source>
        <dbReference type="Proteomes" id="UP000581087"/>
    </source>
</evidence>
<dbReference type="Gene3D" id="3.30.230.80">
    <property type="match status" value="1"/>
</dbReference>
<dbReference type="OrthoDB" id="9802640at2"/>
<feature type="binding site" evidence="5">
    <location>
        <position position="73"/>
    </location>
    <ligand>
        <name>ATP</name>
        <dbReference type="ChEBI" id="CHEBI:30616"/>
    </ligand>
</feature>
<dbReference type="InterPro" id="IPR020575">
    <property type="entry name" value="Hsp90_N"/>
</dbReference>
<comment type="similarity">
    <text evidence="1">Belongs to the heat shock protein 90 family.</text>
</comment>
<protein>
    <submittedName>
        <fullName evidence="7">HSP90 family protein</fullName>
    </submittedName>
    <submittedName>
        <fullName evidence="6">Molecular chaperone HtpG</fullName>
    </submittedName>
</protein>
<feature type="binding site" evidence="5">
    <location>
        <position position="33"/>
    </location>
    <ligand>
        <name>ATP</name>
        <dbReference type="ChEBI" id="CHEBI:30616"/>
    </ligand>
</feature>
<proteinExistence type="inferred from homology"/>
<evidence type="ECO:0000313" key="6">
    <source>
        <dbReference type="EMBL" id="NYD68005.1"/>
    </source>
</evidence>
<dbReference type="Pfam" id="PF13589">
    <property type="entry name" value="HATPase_c_3"/>
    <property type="match status" value="1"/>
</dbReference>
<evidence type="ECO:0000256" key="4">
    <source>
        <dbReference type="ARBA" id="ARBA00023186"/>
    </source>
</evidence>
<comment type="caution">
    <text evidence="7">The sequence shown here is derived from an EMBL/GenBank/DDBJ whole genome shotgun (WGS) entry which is preliminary data.</text>
</comment>
<reference evidence="7 8" key="1">
    <citation type="submission" date="2019-01" db="EMBL/GenBank/DDBJ databases">
        <title>Agromyces.</title>
        <authorList>
            <person name="Li J."/>
        </authorList>
    </citation>
    <scope>NUCLEOTIDE SEQUENCE [LARGE SCALE GENOMIC DNA]</scope>
    <source>
        <strain evidence="7 8">DSM 23870</strain>
    </source>
</reference>
<evidence type="ECO:0000256" key="3">
    <source>
        <dbReference type="ARBA" id="ARBA00022840"/>
    </source>
</evidence>
<dbReference type="RefSeq" id="WP_129172104.1">
    <property type="nucleotide sequence ID" value="NZ_JACCBI010000001.1"/>
</dbReference>
<organism evidence="7 8">
    <name type="scientific">Agromyces atrinae</name>
    <dbReference type="NCBI Taxonomy" id="592376"/>
    <lineage>
        <taxon>Bacteria</taxon>
        <taxon>Bacillati</taxon>
        <taxon>Actinomycetota</taxon>
        <taxon>Actinomycetes</taxon>
        <taxon>Micrococcales</taxon>
        <taxon>Microbacteriaceae</taxon>
        <taxon>Agromyces</taxon>
    </lineage>
</organism>
<dbReference type="InterPro" id="IPR020568">
    <property type="entry name" value="Ribosomal_Su5_D2-typ_SF"/>
</dbReference>
<evidence type="ECO:0000256" key="2">
    <source>
        <dbReference type="ARBA" id="ARBA00022741"/>
    </source>
</evidence>
<keyword evidence="8" id="KW-1185">Reference proteome</keyword>
<dbReference type="EMBL" id="SDPM01000001">
    <property type="protein sequence ID" value="RXZ87839.1"/>
    <property type="molecule type" value="Genomic_DNA"/>
</dbReference>
<gene>
    <name evidence="6" type="ORF">BJ972_002524</name>
    <name evidence="7" type="ORF">ESP50_01140</name>
</gene>
<evidence type="ECO:0000313" key="7">
    <source>
        <dbReference type="EMBL" id="RXZ87839.1"/>
    </source>
</evidence>
<dbReference type="EMBL" id="JACCBI010000001">
    <property type="protein sequence ID" value="NYD68005.1"/>
    <property type="molecule type" value="Genomic_DNA"/>
</dbReference>
<sequence>MSSELLPFQVDLRGVVDLLSRHIYSSPRVFLRELLQNGRDALTARAEFDGGDSARGIRITPLDAGDGEFVLRDDGIGLTASEMTELLSTVGRSSKRDIFDLPRSDYLGQFGIGLLSCFMVADRIVIRSRSARGGAAVEWVGLGDGTFSVREVTDELPIGTSVHLTPRFDQSDLLTTASVLSLATTFGEFLPVPVRVDLPGGGVEVITRDAPFLGGSPDDTLAYGRDLLGAEPFDAIEIDVPATGTRGYAYVLPFSPPPGARQASRVYLGRMLLGERIDDVLPEWAFFVRTVIDSTGLSPTASRESLVDDESLEYTRAEIGATLRRWVMELGLQAPHLLSQFVATHDIALKALVLHDDELARFITKWLSVETSAGRMTIDTLVRRFPEVRYAETVDEFRQLASFARSDRPIVNGGYVYDSEIARLLPTLFEGVTAQRVDVADELDRLAEPPLAERDAAVRLEDRATLALASVECRAVVRGYEPHDLPALYVADDAVFRRIDRSRARGASSGLWGGVLSQVDDFVNASRAAENRPDAVARLCLNWNTPVVRQLAAVDDDAVFARSVHLLYVQALLAGHRPLAVADRALMTTALGDLIQLSVGLTEPAPSPDTDRPA</sequence>
<dbReference type="GO" id="GO:0016887">
    <property type="term" value="F:ATP hydrolysis activity"/>
    <property type="evidence" value="ECO:0007669"/>
    <property type="project" value="InterPro"/>
</dbReference>
<dbReference type="InterPro" id="IPR001404">
    <property type="entry name" value="Hsp90_fam"/>
</dbReference>
<dbReference type="AlphaFoldDB" id="A0A4Q2M738"/>
<keyword evidence="3 5" id="KW-0067">ATP-binding</keyword>
<name>A0A4Q2M738_9MICO</name>
<dbReference type="InterPro" id="IPR036890">
    <property type="entry name" value="HATPase_C_sf"/>
</dbReference>
<dbReference type="GO" id="GO:0005524">
    <property type="term" value="F:ATP binding"/>
    <property type="evidence" value="ECO:0007669"/>
    <property type="project" value="UniProtKB-KW"/>
</dbReference>
<dbReference type="SUPFAM" id="SSF54211">
    <property type="entry name" value="Ribosomal protein S5 domain 2-like"/>
    <property type="match status" value="1"/>
</dbReference>
<evidence type="ECO:0000313" key="8">
    <source>
        <dbReference type="Proteomes" id="UP000292686"/>
    </source>
</evidence>
<accession>A0A4Q2M738</accession>
<dbReference type="GO" id="GO:0140662">
    <property type="term" value="F:ATP-dependent protein folding chaperone"/>
    <property type="evidence" value="ECO:0007669"/>
    <property type="project" value="InterPro"/>
</dbReference>
<feature type="binding site" evidence="5">
    <location>
        <position position="160"/>
    </location>
    <ligand>
        <name>ATP</name>
        <dbReference type="ChEBI" id="CHEBI:30616"/>
    </ligand>
</feature>
<dbReference type="Proteomes" id="UP000581087">
    <property type="component" value="Unassembled WGS sequence"/>
</dbReference>
<dbReference type="PRINTS" id="PR00775">
    <property type="entry name" value="HEATSHOCK90"/>
</dbReference>
<dbReference type="NCBIfam" id="NF010683">
    <property type="entry name" value="PRK14083.1"/>
    <property type="match status" value="1"/>
</dbReference>
<dbReference type="GO" id="GO:0051082">
    <property type="term" value="F:unfolded protein binding"/>
    <property type="evidence" value="ECO:0007669"/>
    <property type="project" value="InterPro"/>
</dbReference>